<dbReference type="Gene3D" id="1.20.1270.60">
    <property type="entry name" value="Arfaptin homology (AH) domain/BAR domain"/>
    <property type="match status" value="1"/>
</dbReference>
<feature type="region of interest" description="Disordered" evidence="1">
    <location>
        <begin position="276"/>
        <end position="381"/>
    </location>
</feature>
<dbReference type="InterPro" id="IPR027267">
    <property type="entry name" value="AH/BAR_dom_sf"/>
</dbReference>
<feature type="region of interest" description="Disordered" evidence="1">
    <location>
        <begin position="185"/>
        <end position="211"/>
    </location>
</feature>
<reference evidence="2" key="1">
    <citation type="submission" date="2021-01" db="EMBL/GenBank/DDBJ databases">
        <authorList>
            <person name="Corre E."/>
            <person name="Pelletier E."/>
            <person name="Niang G."/>
            <person name="Scheremetjew M."/>
            <person name="Finn R."/>
            <person name="Kale V."/>
            <person name="Holt S."/>
            <person name="Cochrane G."/>
            <person name="Meng A."/>
            <person name="Brown T."/>
            <person name="Cohen L."/>
        </authorList>
    </citation>
    <scope>NUCLEOTIDE SEQUENCE</scope>
    <source>
        <strain evidence="2">SAG 36.94</strain>
    </source>
</reference>
<proteinExistence type="predicted"/>
<evidence type="ECO:0008006" key="3">
    <source>
        <dbReference type="Google" id="ProtNLM"/>
    </source>
</evidence>
<dbReference type="EMBL" id="HBGH01001164">
    <property type="protein sequence ID" value="CAD9222568.1"/>
    <property type="molecule type" value="Transcribed_RNA"/>
</dbReference>
<organism evidence="2">
    <name type="scientific">Compsopogon caeruleus</name>
    <dbReference type="NCBI Taxonomy" id="31354"/>
    <lineage>
        <taxon>Eukaryota</taxon>
        <taxon>Rhodophyta</taxon>
        <taxon>Compsopogonophyceae</taxon>
        <taxon>Compsopogonales</taxon>
        <taxon>Compsopogonaceae</taxon>
        <taxon>Compsopogon</taxon>
    </lineage>
</organism>
<evidence type="ECO:0000256" key="1">
    <source>
        <dbReference type="SAM" id="MobiDB-lite"/>
    </source>
</evidence>
<gene>
    <name evidence="2" type="ORF">CCAE0312_LOCUS561</name>
</gene>
<name>A0A7S1T847_9RHOD</name>
<dbReference type="AlphaFoldDB" id="A0A7S1T847"/>
<sequence>MEDIKKTKSAKILGGYYAKAKQRILNSVGRRTTLTRNPRVDYISHKVDEIKNRKVTVSNLAEQYKKQLNATLETAVELTECLTNTWKDELGERQWDQEKKAYVRRLHPEEDRLIHEMKGALTKFNEALANVASSFFRNLDEMKDRPLTFCTPEEQSRLDQIAKTKEEYKVIRTEYSDAMIDLETELDSSGEANPKTEERVEASKERYEQKSEELTRVALNYESLFRDELSQRITAHFTAQMHFVRGINAAYKDFYPLTKSLGLDWQDIRARRKADARETTEDDDDDFRQHSAAALPDGPGIPTGKQVSRNPFDSALASGSGPAVLSGDPGSARVRDQSQNSIGRSDTAPRVDASEFYDMNQSNRKGSPGVSSDLNLDTVHL</sequence>
<protein>
    <recommendedName>
        <fullName evidence="3">BAR domain-containing protein</fullName>
    </recommendedName>
</protein>
<feature type="compositionally biased region" description="Basic and acidic residues" evidence="1">
    <location>
        <begin position="194"/>
        <end position="211"/>
    </location>
</feature>
<evidence type="ECO:0000313" key="2">
    <source>
        <dbReference type="EMBL" id="CAD9222568.1"/>
    </source>
</evidence>
<feature type="compositionally biased region" description="Polar residues" evidence="1">
    <location>
        <begin position="359"/>
        <end position="375"/>
    </location>
</feature>
<dbReference type="SUPFAM" id="SSF103657">
    <property type="entry name" value="BAR/IMD domain-like"/>
    <property type="match status" value="1"/>
</dbReference>
<accession>A0A7S1T847</accession>